<gene>
    <name evidence="7" type="ORF">DA075_20900</name>
</gene>
<evidence type="ECO:0000259" key="4">
    <source>
        <dbReference type="Pfam" id="PF25917"/>
    </source>
</evidence>
<dbReference type="Gene3D" id="2.40.50.100">
    <property type="match status" value="1"/>
</dbReference>
<dbReference type="OrthoDB" id="9816569at2"/>
<dbReference type="RefSeq" id="WP_099954855.1">
    <property type="nucleotide sequence ID" value="NZ_CP028843.1"/>
</dbReference>
<comment type="subcellular location">
    <subcellularLocation>
        <location evidence="1">Cell envelope</location>
    </subcellularLocation>
</comment>
<dbReference type="GO" id="GO:0046677">
    <property type="term" value="P:response to antibiotic"/>
    <property type="evidence" value="ECO:0007669"/>
    <property type="project" value="TreeGrafter"/>
</dbReference>
<sequence>MHQGPDVLRPAVLLRPAVVLSRGLLGLSLVIALALAAAPVARAEPDPAALTVGTIAAQRRAIDKPLDFVGRIEAPARVEVRARVVGFLDAVLFREGEVVREGTPLYRIEPDLFEAAVKQAEGALERSRAAETLAAIQLQRAQDLLDRNSGTVVARDQARAALDQARGAVTGDDANVRTARINLGYTKIAAPISGRIGRTSVTKGNVVGPDSGVLTTIVSQDPMYVTFPVSQREFLRMRQGGPQPDRSRIAVRIRFQDGSTYDQVGRINFVDISVDRTTDTVPVRASLPNPASALRDGQLVQVALQTGAPEEKVVVPQGALIADQGGVYVFVVEDGRAVVRRVSVASGGSGGDAVIEAGLSGGERVIVDGLQRVRPGIPVLSVPAGQVTGQVTGRT</sequence>
<feature type="domain" description="Multidrug resistance protein MdtA-like alpha-helical hairpin" evidence="3">
    <location>
        <begin position="117"/>
        <end position="186"/>
    </location>
</feature>
<dbReference type="InterPro" id="IPR006143">
    <property type="entry name" value="RND_pump_MFP"/>
</dbReference>
<name>A0A2R4WND4_9HYPH</name>
<feature type="domain" description="Multidrug resistance protein MdtA-like C-terminal permuted SH3" evidence="6">
    <location>
        <begin position="313"/>
        <end position="372"/>
    </location>
</feature>
<evidence type="ECO:0000256" key="2">
    <source>
        <dbReference type="ARBA" id="ARBA00009477"/>
    </source>
</evidence>
<comment type="similarity">
    <text evidence="2">Belongs to the membrane fusion protein (MFP) (TC 8.A.1) family.</text>
</comment>
<dbReference type="Pfam" id="PF25967">
    <property type="entry name" value="RND-MFP_C"/>
    <property type="match status" value="1"/>
</dbReference>
<dbReference type="Pfam" id="PF25876">
    <property type="entry name" value="HH_MFP_RND"/>
    <property type="match status" value="1"/>
</dbReference>
<dbReference type="InterPro" id="IPR058625">
    <property type="entry name" value="MdtA-like_BSH"/>
</dbReference>
<dbReference type="InterPro" id="IPR058624">
    <property type="entry name" value="MdtA-like_HH"/>
</dbReference>
<dbReference type="GO" id="GO:0005886">
    <property type="term" value="C:plasma membrane"/>
    <property type="evidence" value="ECO:0007669"/>
    <property type="project" value="TreeGrafter"/>
</dbReference>
<evidence type="ECO:0000259" key="6">
    <source>
        <dbReference type="Pfam" id="PF25967"/>
    </source>
</evidence>
<dbReference type="PANTHER" id="PTHR30158">
    <property type="entry name" value="ACRA/E-RELATED COMPONENT OF DRUG EFFLUX TRANSPORTER"/>
    <property type="match status" value="1"/>
</dbReference>
<evidence type="ECO:0000313" key="7">
    <source>
        <dbReference type="EMBL" id="AWB23057.1"/>
    </source>
</evidence>
<dbReference type="InterPro" id="IPR058627">
    <property type="entry name" value="MdtA-like_C"/>
</dbReference>
<dbReference type="AlphaFoldDB" id="A0A2R4WND4"/>
<evidence type="ECO:0000259" key="3">
    <source>
        <dbReference type="Pfam" id="PF25876"/>
    </source>
</evidence>
<dbReference type="NCBIfam" id="TIGR01730">
    <property type="entry name" value="RND_mfp"/>
    <property type="match status" value="1"/>
</dbReference>
<evidence type="ECO:0000313" key="8">
    <source>
        <dbReference type="Proteomes" id="UP000244755"/>
    </source>
</evidence>
<dbReference type="Gene3D" id="2.40.420.20">
    <property type="match status" value="1"/>
</dbReference>
<keyword evidence="8" id="KW-1185">Reference proteome</keyword>
<dbReference type="Pfam" id="PF25944">
    <property type="entry name" value="Beta-barrel_RND"/>
    <property type="match status" value="1"/>
</dbReference>
<dbReference type="SUPFAM" id="SSF111369">
    <property type="entry name" value="HlyD-like secretion proteins"/>
    <property type="match status" value="1"/>
</dbReference>
<accession>A0A2R4WND4</accession>
<feature type="domain" description="Multidrug resistance protein MdtA-like beta-barrel" evidence="5">
    <location>
        <begin position="222"/>
        <end position="307"/>
    </location>
</feature>
<dbReference type="Pfam" id="PF25917">
    <property type="entry name" value="BSH_RND"/>
    <property type="match status" value="1"/>
</dbReference>
<dbReference type="KEGG" id="mee:DA075_20900"/>
<dbReference type="InterPro" id="IPR058626">
    <property type="entry name" value="MdtA-like_b-barrel"/>
</dbReference>
<organism evidence="7 8">
    <name type="scientific">Methylobacterium currus</name>
    <dbReference type="NCBI Taxonomy" id="2051553"/>
    <lineage>
        <taxon>Bacteria</taxon>
        <taxon>Pseudomonadati</taxon>
        <taxon>Pseudomonadota</taxon>
        <taxon>Alphaproteobacteria</taxon>
        <taxon>Hyphomicrobiales</taxon>
        <taxon>Methylobacteriaceae</taxon>
        <taxon>Methylobacterium</taxon>
    </lineage>
</organism>
<dbReference type="Gene3D" id="1.10.287.470">
    <property type="entry name" value="Helix hairpin bin"/>
    <property type="match status" value="1"/>
</dbReference>
<dbReference type="Gene3D" id="2.40.30.170">
    <property type="match status" value="1"/>
</dbReference>
<dbReference type="GO" id="GO:0030313">
    <property type="term" value="C:cell envelope"/>
    <property type="evidence" value="ECO:0007669"/>
    <property type="project" value="UniProtKB-SubCell"/>
</dbReference>
<dbReference type="Proteomes" id="UP000244755">
    <property type="component" value="Chromosome 1"/>
</dbReference>
<evidence type="ECO:0000259" key="5">
    <source>
        <dbReference type="Pfam" id="PF25944"/>
    </source>
</evidence>
<evidence type="ECO:0000256" key="1">
    <source>
        <dbReference type="ARBA" id="ARBA00004196"/>
    </source>
</evidence>
<proteinExistence type="inferred from homology"/>
<dbReference type="PANTHER" id="PTHR30158:SF3">
    <property type="entry name" value="MULTIDRUG EFFLUX PUMP SUBUNIT ACRA-RELATED"/>
    <property type="match status" value="1"/>
</dbReference>
<dbReference type="GO" id="GO:0022857">
    <property type="term" value="F:transmembrane transporter activity"/>
    <property type="evidence" value="ECO:0007669"/>
    <property type="project" value="InterPro"/>
</dbReference>
<dbReference type="EMBL" id="CP028843">
    <property type="protein sequence ID" value="AWB23057.1"/>
    <property type="molecule type" value="Genomic_DNA"/>
</dbReference>
<feature type="domain" description="Multidrug resistance protein MdtA-like barrel-sandwich hybrid" evidence="4">
    <location>
        <begin position="77"/>
        <end position="207"/>
    </location>
</feature>
<reference evidence="7 8" key="1">
    <citation type="submission" date="2018-04" db="EMBL/GenBank/DDBJ databases">
        <title>Methylobacterium sp. PR1016A genome.</title>
        <authorList>
            <person name="Park W."/>
        </authorList>
    </citation>
    <scope>NUCLEOTIDE SEQUENCE [LARGE SCALE GENOMIC DNA]</scope>
    <source>
        <strain evidence="7 8">PR1016A</strain>
    </source>
</reference>
<protein>
    <submittedName>
        <fullName evidence="7">Efflux RND transporter periplasmic adaptor subunit</fullName>
    </submittedName>
</protein>